<evidence type="ECO:0000259" key="6">
    <source>
        <dbReference type="PROSITE" id="PS51935"/>
    </source>
</evidence>
<evidence type="ECO:0000256" key="4">
    <source>
        <dbReference type="ARBA" id="ARBA00022807"/>
    </source>
</evidence>
<reference evidence="7 8" key="1">
    <citation type="submission" date="2016-10" db="EMBL/GenBank/DDBJ databases">
        <authorList>
            <person name="de Groot N.N."/>
        </authorList>
    </citation>
    <scope>NUCLEOTIDE SEQUENCE [LARGE SCALE GENOMIC DNA]</scope>
    <source>
        <strain evidence="7 8">DSM 16981</strain>
    </source>
</reference>
<dbReference type="PROSITE" id="PS51935">
    <property type="entry name" value="NLPC_P60"/>
    <property type="match status" value="1"/>
</dbReference>
<evidence type="ECO:0000313" key="7">
    <source>
        <dbReference type="EMBL" id="SDN32093.1"/>
    </source>
</evidence>
<dbReference type="InterPro" id="IPR051202">
    <property type="entry name" value="Peptidase_C40"/>
</dbReference>
<keyword evidence="5" id="KW-0732">Signal</keyword>
<evidence type="ECO:0000256" key="5">
    <source>
        <dbReference type="SAM" id="SignalP"/>
    </source>
</evidence>
<gene>
    <name evidence="7" type="ORF">SAMN05660299_02511</name>
</gene>
<feature type="domain" description="NlpC/P60" evidence="6">
    <location>
        <begin position="190"/>
        <end position="311"/>
    </location>
</feature>
<feature type="signal peptide" evidence="5">
    <location>
        <begin position="1"/>
        <end position="25"/>
    </location>
</feature>
<keyword evidence="4" id="KW-0788">Thiol protease</keyword>
<dbReference type="PANTHER" id="PTHR47053">
    <property type="entry name" value="MUREIN DD-ENDOPEPTIDASE MEPH-RELATED"/>
    <property type="match status" value="1"/>
</dbReference>
<dbReference type="InterPro" id="IPR038765">
    <property type="entry name" value="Papain-like_cys_pep_sf"/>
</dbReference>
<dbReference type="Pfam" id="PF01471">
    <property type="entry name" value="PG_binding_1"/>
    <property type="match status" value="2"/>
</dbReference>
<dbReference type="Proteomes" id="UP000199309">
    <property type="component" value="Unassembled WGS sequence"/>
</dbReference>
<organism evidence="7 8">
    <name type="scientific">Megasphaera paucivorans</name>
    <dbReference type="NCBI Taxonomy" id="349095"/>
    <lineage>
        <taxon>Bacteria</taxon>
        <taxon>Bacillati</taxon>
        <taxon>Bacillota</taxon>
        <taxon>Negativicutes</taxon>
        <taxon>Veillonellales</taxon>
        <taxon>Veillonellaceae</taxon>
        <taxon>Megasphaera</taxon>
    </lineage>
</organism>
<keyword evidence="2" id="KW-0645">Protease</keyword>
<dbReference type="Pfam" id="PF00877">
    <property type="entry name" value="NLPC_P60"/>
    <property type="match status" value="1"/>
</dbReference>
<sequence>MIFRLKKTSIACMVFMMTLTSSVGATFHPGDRGNQILAIQQQLNSMGSTVDADGDYGSQTTEAVRMFQAEHGLDADGIVGSMTYQALMGTDMPDNACTHFVQKDMDSDNSAAGSITADNVVMIVQQALVRNGYAVSVDGVLGTETDAAIRQFQSDHGLEVDGIVGGQTFYALTGQTLPIAPFSYGNTPGFSEGESIVAAADQYLGVPYVYGGNTPNGFDCSGFTKYIFSSIGITLPRTADEQYDIGTPVAYSNLRPGDLLFFNSGYSGISHTGIYVGNHEFVSATSSQGVAVADLDNAYWSSCYVGARRVV</sequence>
<dbReference type="GO" id="GO:0008234">
    <property type="term" value="F:cysteine-type peptidase activity"/>
    <property type="evidence" value="ECO:0007669"/>
    <property type="project" value="UniProtKB-KW"/>
</dbReference>
<evidence type="ECO:0000256" key="3">
    <source>
        <dbReference type="ARBA" id="ARBA00022801"/>
    </source>
</evidence>
<evidence type="ECO:0000256" key="2">
    <source>
        <dbReference type="ARBA" id="ARBA00022670"/>
    </source>
</evidence>
<dbReference type="STRING" id="349095.SAMN05660299_02511"/>
<evidence type="ECO:0000313" key="8">
    <source>
        <dbReference type="Proteomes" id="UP000199309"/>
    </source>
</evidence>
<dbReference type="InterPro" id="IPR000064">
    <property type="entry name" value="NLP_P60_dom"/>
</dbReference>
<dbReference type="InterPro" id="IPR002477">
    <property type="entry name" value="Peptidoglycan-bd-like"/>
</dbReference>
<dbReference type="EMBL" id="FNHQ01000038">
    <property type="protein sequence ID" value="SDN32093.1"/>
    <property type="molecule type" value="Genomic_DNA"/>
</dbReference>
<accession>A0A1H0AGD3</accession>
<dbReference type="GO" id="GO:0006508">
    <property type="term" value="P:proteolysis"/>
    <property type="evidence" value="ECO:0007669"/>
    <property type="project" value="UniProtKB-KW"/>
</dbReference>
<dbReference type="PANTHER" id="PTHR47053:SF1">
    <property type="entry name" value="MUREIN DD-ENDOPEPTIDASE MEPH-RELATED"/>
    <property type="match status" value="1"/>
</dbReference>
<name>A0A1H0AGD3_9FIRM</name>
<keyword evidence="8" id="KW-1185">Reference proteome</keyword>
<keyword evidence="3 7" id="KW-0378">Hydrolase</keyword>
<comment type="similarity">
    <text evidence="1">Belongs to the peptidase C40 family.</text>
</comment>
<protein>
    <submittedName>
        <fullName evidence="7">Cell wall-associated hydrolase, NlpC family</fullName>
    </submittedName>
</protein>
<dbReference type="SUPFAM" id="SSF54001">
    <property type="entry name" value="Cysteine proteinases"/>
    <property type="match status" value="1"/>
</dbReference>
<dbReference type="Gene3D" id="1.10.101.10">
    <property type="entry name" value="PGBD-like superfamily/PGBD"/>
    <property type="match status" value="2"/>
</dbReference>
<dbReference type="AlphaFoldDB" id="A0A1H0AGD3"/>
<proteinExistence type="inferred from homology"/>
<dbReference type="InterPro" id="IPR036366">
    <property type="entry name" value="PGBDSf"/>
</dbReference>
<dbReference type="Gene3D" id="3.90.1720.10">
    <property type="entry name" value="endopeptidase domain like (from Nostoc punctiforme)"/>
    <property type="match status" value="1"/>
</dbReference>
<dbReference type="InterPro" id="IPR036365">
    <property type="entry name" value="PGBD-like_sf"/>
</dbReference>
<dbReference type="SUPFAM" id="SSF47090">
    <property type="entry name" value="PGBD-like"/>
    <property type="match status" value="2"/>
</dbReference>
<evidence type="ECO:0000256" key="1">
    <source>
        <dbReference type="ARBA" id="ARBA00007074"/>
    </source>
</evidence>
<dbReference type="RefSeq" id="WP_245675166.1">
    <property type="nucleotide sequence ID" value="NZ_FNHQ01000038.1"/>
</dbReference>
<feature type="chain" id="PRO_5038509594" evidence="5">
    <location>
        <begin position="26"/>
        <end position="311"/>
    </location>
</feature>